<dbReference type="HOGENOM" id="CLU_3216609_0_0_11"/>
<dbReference type="EMBL" id="CP002801">
    <property type="protein sequence ID" value="AEH08803.1"/>
    <property type="molecule type" value="Genomic_DNA"/>
</dbReference>
<reference evidence="1 2" key="1">
    <citation type="submission" date="2011-05" db="EMBL/GenBank/DDBJ databases">
        <title>Complete sequence of chromosome of Frankia symbiont of Datisca glomerata.</title>
        <authorList>
            <consortium name="US DOE Joint Genome Institute"/>
            <person name="Lucas S."/>
            <person name="Han J."/>
            <person name="Lapidus A."/>
            <person name="Cheng J.-F."/>
            <person name="Goodwin L."/>
            <person name="Pitluck S."/>
            <person name="Peters L."/>
            <person name="Mikhailova N."/>
            <person name="Chertkov O."/>
            <person name="Teshima H."/>
            <person name="Han C."/>
            <person name="Tapia R."/>
            <person name="Land M."/>
            <person name="Hauser L."/>
            <person name="Kyrpides N."/>
            <person name="Ivanova N."/>
            <person name="Pagani I."/>
            <person name="Berry A."/>
            <person name="Pawlowski K."/>
            <person name="Persson T."/>
            <person name="Vanden Heuvel B."/>
            <person name="Benson D."/>
            <person name="Woyke T."/>
        </authorList>
    </citation>
    <scope>NUCLEOTIDE SEQUENCE [LARGE SCALE GENOMIC DNA]</scope>
    <source>
        <strain evidence="2">4085684</strain>
    </source>
</reference>
<dbReference type="KEGG" id="fsy:FsymDg_1323"/>
<protein>
    <submittedName>
        <fullName evidence="1">Uncharacterized protein</fullName>
    </submittedName>
</protein>
<dbReference type="RefSeq" id="WP_013872777.1">
    <property type="nucleotide sequence ID" value="NC_015656.1"/>
</dbReference>
<accession>F8B167</accession>
<evidence type="ECO:0000313" key="2">
    <source>
        <dbReference type="Proteomes" id="UP000001549"/>
    </source>
</evidence>
<keyword evidence="2" id="KW-1185">Reference proteome</keyword>
<sequence>MILLPLLALFLGIFVIGLVHDWSYDEPPATGNTGGTRPDATTTT</sequence>
<dbReference type="Proteomes" id="UP000001549">
    <property type="component" value="Chromosome"/>
</dbReference>
<organism evidence="1 2">
    <name type="scientific">Candidatus Protofrankia datiscae</name>
    <dbReference type="NCBI Taxonomy" id="2716812"/>
    <lineage>
        <taxon>Bacteria</taxon>
        <taxon>Bacillati</taxon>
        <taxon>Actinomycetota</taxon>
        <taxon>Actinomycetes</taxon>
        <taxon>Frankiales</taxon>
        <taxon>Frankiaceae</taxon>
        <taxon>Protofrankia</taxon>
    </lineage>
</organism>
<proteinExistence type="predicted"/>
<gene>
    <name evidence="1" type="ordered locus">FsymDg_1323</name>
</gene>
<evidence type="ECO:0000313" key="1">
    <source>
        <dbReference type="EMBL" id="AEH08803.1"/>
    </source>
</evidence>
<name>F8B167_9ACTN</name>
<dbReference type="AlphaFoldDB" id="F8B167"/>